<dbReference type="OrthoDB" id="2308308at2759"/>
<reference evidence="2 3" key="1">
    <citation type="submission" date="2014-02" db="EMBL/GenBank/DDBJ databases">
        <title>Single nucleus genome sequencing reveals high similarity among nuclei of an endomycorrhizal fungus.</title>
        <authorList>
            <person name="Lin K."/>
            <person name="Geurts R."/>
            <person name="Zhang Z."/>
            <person name="Limpens E."/>
            <person name="Saunders D.G."/>
            <person name="Mu D."/>
            <person name="Pang E."/>
            <person name="Cao H."/>
            <person name="Cha H."/>
            <person name="Lin T."/>
            <person name="Zhou Q."/>
            <person name="Shang Y."/>
            <person name="Li Y."/>
            <person name="Ivanov S."/>
            <person name="Sharma T."/>
            <person name="Velzen R.V."/>
            <person name="Ruijter N.D."/>
            <person name="Aanen D.K."/>
            <person name="Win J."/>
            <person name="Kamoun S."/>
            <person name="Bisseling T."/>
            <person name="Huang S."/>
        </authorList>
    </citation>
    <scope>NUCLEOTIDE SEQUENCE [LARGE SCALE GENOMIC DNA]</scope>
    <source>
        <strain evidence="3">DAOM197198w</strain>
    </source>
</reference>
<accession>A0A015K543</accession>
<dbReference type="SMR" id="A0A015K543"/>
<dbReference type="AlphaFoldDB" id="A0A015K543"/>
<protein>
    <recommendedName>
        <fullName evidence="4">Serine protease</fullName>
    </recommendedName>
</protein>
<gene>
    <name evidence="2" type="ORF">RirG_028760</name>
</gene>
<feature type="chain" id="PRO_5001474736" description="Serine protease" evidence="1">
    <location>
        <begin position="26"/>
        <end position="315"/>
    </location>
</feature>
<dbReference type="Gene3D" id="2.40.10.10">
    <property type="entry name" value="Trypsin-like serine proteases"/>
    <property type="match status" value="2"/>
</dbReference>
<keyword evidence="3" id="KW-1185">Reference proteome</keyword>
<comment type="caution">
    <text evidence="2">The sequence shown here is derived from an EMBL/GenBank/DDBJ whole genome shotgun (WGS) entry which is preliminary data.</text>
</comment>
<sequence>MNKKIIFYFLTALVVLIFKIDSSHSIPTISKYDENYWTSEKMKKAKPLTTKNIGFRTRSGVETIKKTTDSSKDTKSMQPLERKYDAKTGAATADQVKAIAVGKLFMSKNGEDFVCTASVINTDDGNIGVTAAHCLYDHNTQSYFDNVMFSPGYDNGQPGPLGKIPIAKMVVTNEFLNHNDDEFDWGMMLFNFNMQGLPLKYFTGALGWIFQPGNNVPTTIQGYPDGGNLPNCPNNGRTLCMWQGVTILEDDFYIVHDLNLGEGASGGPLMTNYDPNVNLGLLYSNYASFDDLNDQLLGPIYDPIEFQALIGELTL</sequence>
<evidence type="ECO:0008006" key="4">
    <source>
        <dbReference type="Google" id="ProtNLM"/>
    </source>
</evidence>
<evidence type="ECO:0000313" key="2">
    <source>
        <dbReference type="EMBL" id="EXX76902.1"/>
    </source>
</evidence>
<feature type="signal peptide" evidence="1">
    <location>
        <begin position="1"/>
        <end position="25"/>
    </location>
</feature>
<dbReference type="Proteomes" id="UP000022910">
    <property type="component" value="Unassembled WGS sequence"/>
</dbReference>
<dbReference type="InterPro" id="IPR009003">
    <property type="entry name" value="Peptidase_S1_PA"/>
</dbReference>
<name>A0A015K543_RHIIW</name>
<dbReference type="SUPFAM" id="SSF50494">
    <property type="entry name" value="Trypsin-like serine proteases"/>
    <property type="match status" value="1"/>
</dbReference>
<organism evidence="2 3">
    <name type="scientific">Rhizophagus irregularis (strain DAOM 197198w)</name>
    <name type="common">Glomus intraradices</name>
    <dbReference type="NCBI Taxonomy" id="1432141"/>
    <lineage>
        <taxon>Eukaryota</taxon>
        <taxon>Fungi</taxon>
        <taxon>Fungi incertae sedis</taxon>
        <taxon>Mucoromycota</taxon>
        <taxon>Glomeromycotina</taxon>
        <taxon>Glomeromycetes</taxon>
        <taxon>Glomerales</taxon>
        <taxon>Glomeraceae</taxon>
        <taxon>Rhizophagus</taxon>
    </lineage>
</organism>
<dbReference type="HOGENOM" id="CLU_076677_0_0_1"/>
<evidence type="ECO:0000256" key="1">
    <source>
        <dbReference type="SAM" id="SignalP"/>
    </source>
</evidence>
<dbReference type="EMBL" id="JEMT01011779">
    <property type="protein sequence ID" value="EXX76902.1"/>
    <property type="molecule type" value="Genomic_DNA"/>
</dbReference>
<evidence type="ECO:0000313" key="3">
    <source>
        <dbReference type="Proteomes" id="UP000022910"/>
    </source>
</evidence>
<dbReference type="InterPro" id="IPR043504">
    <property type="entry name" value="Peptidase_S1_PA_chymotrypsin"/>
</dbReference>
<keyword evidence="1" id="KW-0732">Signal</keyword>
<proteinExistence type="predicted"/>